<name>A0ABP0F675_CLALP</name>
<dbReference type="InterPro" id="IPR001283">
    <property type="entry name" value="CRISP-related"/>
</dbReference>
<evidence type="ECO:0000259" key="2">
    <source>
        <dbReference type="SMART" id="SM00198"/>
    </source>
</evidence>
<feature type="domain" description="SCP" evidence="2">
    <location>
        <begin position="47"/>
        <end position="199"/>
    </location>
</feature>
<dbReference type="InterPro" id="IPR035940">
    <property type="entry name" value="CAP_sf"/>
</dbReference>
<evidence type="ECO:0000256" key="1">
    <source>
        <dbReference type="ARBA" id="ARBA00009923"/>
    </source>
</evidence>
<organism evidence="3 4">
    <name type="scientific">Clavelina lepadiformis</name>
    <name type="common">Light-bulb sea squirt</name>
    <name type="synonym">Ascidia lepadiformis</name>
    <dbReference type="NCBI Taxonomy" id="159417"/>
    <lineage>
        <taxon>Eukaryota</taxon>
        <taxon>Metazoa</taxon>
        <taxon>Chordata</taxon>
        <taxon>Tunicata</taxon>
        <taxon>Ascidiacea</taxon>
        <taxon>Aplousobranchia</taxon>
        <taxon>Clavelinidae</taxon>
        <taxon>Clavelina</taxon>
    </lineage>
</organism>
<reference evidence="3 4" key="1">
    <citation type="submission" date="2024-02" db="EMBL/GenBank/DDBJ databases">
        <authorList>
            <person name="Daric V."/>
            <person name="Darras S."/>
        </authorList>
    </citation>
    <scope>NUCLEOTIDE SEQUENCE [LARGE SCALE GENOMIC DNA]</scope>
</reference>
<comment type="similarity">
    <text evidence="1">Belongs to the CRISP family.</text>
</comment>
<dbReference type="PRINTS" id="PR00837">
    <property type="entry name" value="V5TPXLIKE"/>
</dbReference>
<keyword evidence="4" id="KW-1185">Reference proteome</keyword>
<comment type="caution">
    <text evidence="3">The sequence shown here is derived from an EMBL/GenBank/DDBJ whole genome shotgun (WGS) entry which is preliminary data.</text>
</comment>
<sequence length="252" mass="28911">MRYCLVSDEFFACSVFLLLQMITSIGGYQFGSRSSIDVVIPHWFTEQQKNVTVSMHNEIRKSVSPPAADMLKLVWDDQLEKHAVAYSRTCPTFVNTNTSYSGYLWVGENMYISANVNIDEHYIKNVIQRWYNEAKDFDFSTRQCQPTKDCGHYTQIVWSITHSIGCGMTTCKNFKFAGEVFDLATVVVCNYVPGGNFSPNLYQAGPSCSKCQEKDICDNNLCLWKKNNQASRLPSSLHYSFCFYLLFYYTNL</sequence>
<protein>
    <recommendedName>
        <fullName evidence="2">SCP domain-containing protein</fullName>
    </recommendedName>
</protein>
<dbReference type="SUPFAM" id="SSF55797">
    <property type="entry name" value="PR-1-like"/>
    <property type="match status" value="1"/>
</dbReference>
<dbReference type="EMBL" id="CAWYQH010000013">
    <property type="protein sequence ID" value="CAK8675204.1"/>
    <property type="molecule type" value="Genomic_DNA"/>
</dbReference>
<dbReference type="SMART" id="SM00198">
    <property type="entry name" value="SCP"/>
    <property type="match status" value="1"/>
</dbReference>
<dbReference type="InterPro" id="IPR018244">
    <property type="entry name" value="Allrgn_V5/Tpx1_CS"/>
</dbReference>
<dbReference type="Pfam" id="PF00188">
    <property type="entry name" value="CAP"/>
    <property type="match status" value="1"/>
</dbReference>
<dbReference type="InterPro" id="IPR002413">
    <property type="entry name" value="V5_allergen-like"/>
</dbReference>
<dbReference type="PROSITE" id="PS01009">
    <property type="entry name" value="CRISP_1"/>
    <property type="match status" value="1"/>
</dbReference>
<gene>
    <name evidence="3" type="ORF">CVLEPA_LOCUS4808</name>
</gene>
<dbReference type="Proteomes" id="UP001642483">
    <property type="component" value="Unassembled WGS sequence"/>
</dbReference>
<evidence type="ECO:0000313" key="4">
    <source>
        <dbReference type="Proteomes" id="UP001642483"/>
    </source>
</evidence>
<dbReference type="PROSITE" id="PS01010">
    <property type="entry name" value="CRISP_2"/>
    <property type="match status" value="1"/>
</dbReference>
<dbReference type="PANTHER" id="PTHR10334">
    <property type="entry name" value="CYSTEINE-RICH SECRETORY PROTEIN-RELATED"/>
    <property type="match status" value="1"/>
</dbReference>
<evidence type="ECO:0000313" key="3">
    <source>
        <dbReference type="EMBL" id="CAK8675204.1"/>
    </source>
</evidence>
<dbReference type="Gene3D" id="3.40.33.10">
    <property type="entry name" value="CAP"/>
    <property type="match status" value="1"/>
</dbReference>
<proteinExistence type="inferred from homology"/>
<dbReference type="PRINTS" id="PR00838">
    <property type="entry name" value="V5ALLERGEN"/>
</dbReference>
<dbReference type="InterPro" id="IPR014044">
    <property type="entry name" value="CAP_dom"/>
</dbReference>
<accession>A0ABP0F675</accession>